<keyword evidence="12 18" id="KW-1133">Transmembrane helix</keyword>
<evidence type="ECO:0000256" key="16">
    <source>
        <dbReference type="ARBA" id="ARBA00034000"/>
    </source>
</evidence>
<dbReference type="InterPro" id="IPR023346">
    <property type="entry name" value="Lysozyme-like_dom_sf"/>
</dbReference>
<dbReference type="InterPro" id="IPR001460">
    <property type="entry name" value="PCN-bd_Tpept"/>
</dbReference>
<dbReference type="GO" id="GO:0006508">
    <property type="term" value="P:proteolysis"/>
    <property type="evidence" value="ECO:0007669"/>
    <property type="project" value="UniProtKB-KW"/>
</dbReference>
<sequence>MIKSIVKWIGILAIMGALAGVIGLAGIFYYYGRDLPEILKREDFDPPQMTRILSAEGHVIGEFFTPGSKRTVVGEEVIPQHVKDAFMAAEDADFMVHEGIDYLGMVRAFYYAVRYDQGVRGTSTITQQVVKNLVLSPEKSLARKVKEIILARELEKNLTKEDILYLYLNTIYLGHGVNGVEEASRQYFGKSVKDVTMVEGALLAGLTQSPERLTPRRHPEAALKRRAYVLKQLRDKGFINEAEYREAEDDPIKLADRDKIDPYLGLAPHFVEHVRKSLVEKYGEEKVMGGGLRVRTTLEVERQKAGEAALRKGLEIYDERHKLYRPLKTLKAKEVESYVKNLAKKWEKGTKVGDLREAVITGHKDGKLVLNTGSAKVEFEVSGARALGEDKLEERYPTHSVLRLKVVDPEKPTLAFRTGPEAALIAIDPKTRHVVSHVGGYDFGANQYDHVSQAKRQTGSSFKPIVYSAAIEAKTISPASIYLDSPTVFQLHGGKNWSPKNSDGNWRGPIRIREAIGASRNVVSVRVLQDLTIEKAQEFAKRIGMDTPLVDNFTMVMGSTEMTPVEITNAYATFASGGATAEPLYITQVRGRDFKEDFRSKAEQAIPPEVAYLTTSLLRSVVEGYTSSDGTRRAGTASSLAEIKRPVAGKTGTTNEAKDAWFIGYTPDLVTGVWVGYSDNTSLGAKEYGGKVAAPIWLGFMKAALKGEPKQFEEPSMGIVRVRIDPVSGKRVREGGIEEVFLVGTAPTEWAPSPDAASADEFLLNQFDD</sequence>
<dbReference type="Gene3D" id="3.40.710.10">
    <property type="entry name" value="DD-peptidase/beta-lactamase superfamily"/>
    <property type="match status" value="2"/>
</dbReference>
<keyword evidence="6" id="KW-0328">Glycosyltransferase</keyword>
<comment type="subcellular location">
    <subcellularLocation>
        <location evidence="1">Membrane</location>
    </subcellularLocation>
</comment>
<evidence type="ECO:0000259" key="19">
    <source>
        <dbReference type="Pfam" id="PF00905"/>
    </source>
</evidence>
<dbReference type="GO" id="GO:0030288">
    <property type="term" value="C:outer membrane-bounded periplasmic space"/>
    <property type="evidence" value="ECO:0007669"/>
    <property type="project" value="TreeGrafter"/>
</dbReference>
<evidence type="ECO:0000256" key="13">
    <source>
        <dbReference type="ARBA" id="ARBA00023136"/>
    </source>
</evidence>
<protein>
    <submittedName>
        <fullName evidence="21">PBP1A family penicillin-binding protein</fullName>
    </submittedName>
</protein>
<evidence type="ECO:0000256" key="1">
    <source>
        <dbReference type="ARBA" id="ARBA00004370"/>
    </source>
</evidence>
<dbReference type="GO" id="GO:0009002">
    <property type="term" value="F:serine-type D-Ala-D-Ala carboxypeptidase activity"/>
    <property type="evidence" value="ECO:0007669"/>
    <property type="project" value="UniProtKB-EC"/>
</dbReference>
<evidence type="ECO:0000313" key="22">
    <source>
        <dbReference type="Proteomes" id="UP000321595"/>
    </source>
</evidence>
<evidence type="ECO:0000256" key="3">
    <source>
        <dbReference type="ARBA" id="ARBA00007739"/>
    </source>
</evidence>
<keyword evidence="10" id="KW-0133">Cell shape</keyword>
<dbReference type="UniPathway" id="UPA00219"/>
<name>A0A5B8XQV8_9DELT</name>
<dbReference type="Proteomes" id="UP000321595">
    <property type="component" value="Chromosome"/>
</dbReference>
<dbReference type="EMBL" id="CP042467">
    <property type="protein sequence ID" value="QED26413.1"/>
    <property type="molecule type" value="Genomic_DNA"/>
</dbReference>
<feature type="domain" description="Penicillin-binding protein transpeptidase" evidence="19">
    <location>
        <begin position="424"/>
        <end position="697"/>
    </location>
</feature>
<dbReference type="PANTHER" id="PTHR32282:SF27">
    <property type="entry name" value="PENICILLIN-BINDING PROTEIN 1A"/>
    <property type="match status" value="1"/>
</dbReference>
<accession>A0A5B8XQV8</accession>
<keyword evidence="15" id="KW-0961">Cell wall biogenesis/degradation</keyword>
<proteinExistence type="inferred from homology"/>
<keyword evidence="8 18" id="KW-0812">Transmembrane</keyword>
<evidence type="ECO:0000256" key="9">
    <source>
        <dbReference type="ARBA" id="ARBA00022801"/>
    </source>
</evidence>
<keyword evidence="7" id="KW-0808">Transferase</keyword>
<comment type="similarity">
    <text evidence="2">In the C-terminal section; belongs to the transpeptidase family.</text>
</comment>
<evidence type="ECO:0000313" key="21">
    <source>
        <dbReference type="EMBL" id="QED26413.1"/>
    </source>
</evidence>
<evidence type="ECO:0000256" key="10">
    <source>
        <dbReference type="ARBA" id="ARBA00022960"/>
    </source>
</evidence>
<comment type="catalytic activity">
    <reaction evidence="17">
        <text>[GlcNAc-(1-&gt;4)-Mur2Ac(oyl-L-Ala-gamma-D-Glu-L-Lys-D-Ala-D-Ala)](n)-di-trans,octa-cis-undecaprenyl diphosphate + beta-D-GlcNAc-(1-&gt;4)-Mur2Ac(oyl-L-Ala-gamma-D-Glu-L-Lys-D-Ala-D-Ala)-di-trans,octa-cis-undecaprenyl diphosphate = [GlcNAc-(1-&gt;4)-Mur2Ac(oyl-L-Ala-gamma-D-Glu-L-Lys-D-Ala-D-Ala)](n+1)-di-trans,octa-cis-undecaprenyl diphosphate + di-trans,octa-cis-undecaprenyl diphosphate + H(+)</text>
        <dbReference type="Rhea" id="RHEA:23708"/>
        <dbReference type="Rhea" id="RHEA-COMP:9602"/>
        <dbReference type="Rhea" id="RHEA-COMP:9603"/>
        <dbReference type="ChEBI" id="CHEBI:15378"/>
        <dbReference type="ChEBI" id="CHEBI:58405"/>
        <dbReference type="ChEBI" id="CHEBI:60033"/>
        <dbReference type="ChEBI" id="CHEBI:78435"/>
        <dbReference type="EC" id="2.4.99.28"/>
    </reaction>
</comment>
<dbReference type="Gene3D" id="1.10.3810.10">
    <property type="entry name" value="Biosynthetic peptidoglycan transglycosylase-like"/>
    <property type="match status" value="1"/>
</dbReference>
<organism evidence="21 22">
    <name type="scientific">Microvenator marinus</name>
    <dbReference type="NCBI Taxonomy" id="2600177"/>
    <lineage>
        <taxon>Bacteria</taxon>
        <taxon>Deltaproteobacteria</taxon>
        <taxon>Bradymonadales</taxon>
        <taxon>Microvenatoraceae</taxon>
        <taxon>Microvenator</taxon>
    </lineage>
</organism>
<dbReference type="KEGG" id="bbae:FRD01_03940"/>
<evidence type="ECO:0000256" key="15">
    <source>
        <dbReference type="ARBA" id="ARBA00023316"/>
    </source>
</evidence>
<evidence type="ECO:0000256" key="14">
    <source>
        <dbReference type="ARBA" id="ARBA00023268"/>
    </source>
</evidence>
<evidence type="ECO:0000256" key="8">
    <source>
        <dbReference type="ARBA" id="ARBA00022692"/>
    </source>
</evidence>
<dbReference type="InterPro" id="IPR050396">
    <property type="entry name" value="Glycosyltr_51/Transpeptidase"/>
</dbReference>
<dbReference type="GO" id="GO:0008360">
    <property type="term" value="P:regulation of cell shape"/>
    <property type="evidence" value="ECO:0007669"/>
    <property type="project" value="UniProtKB-KW"/>
</dbReference>
<dbReference type="NCBIfam" id="TIGR02074">
    <property type="entry name" value="PBP_1a_fam"/>
    <property type="match status" value="1"/>
</dbReference>
<keyword evidence="14" id="KW-0511">Multifunctional enzyme</keyword>
<dbReference type="OrthoDB" id="9766909at2"/>
<dbReference type="Pfam" id="PF00905">
    <property type="entry name" value="Transpeptidase"/>
    <property type="match status" value="1"/>
</dbReference>
<dbReference type="GO" id="GO:0008658">
    <property type="term" value="F:penicillin binding"/>
    <property type="evidence" value="ECO:0007669"/>
    <property type="project" value="InterPro"/>
</dbReference>
<dbReference type="InterPro" id="IPR036950">
    <property type="entry name" value="PBP_transglycosylase"/>
</dbReference>
<keyword evidence="11" id="KW-0573">Peptidoglycan synthesis</keyword>
<dbReference type="FunFam" id="1.10.3810.10:FF:000001">
    <property type="entry name" value="Penicillin-binding protein 1A"/>
    <property type="match status" value="1"/>
</dbReference>
<evidence type="ECO:0000256" key="6">
    <source>
        <dbReference type="ARBA" id="ARBA00022676"/>
    </source>
</evidence>
<dbReference type="InterPro" id="IPR001264">
    <property type="entry name" value="Glyco_trans_51"/>
</dbReference>
<dbReference type="PANTHER" id="PTHR32282">
    <property type="entry name" value="BINDING PROTEIN TRANSPEPTIDASE, PUTATIVE-RELATED"/>
    <property type="match status" value="1"/>
</dbReference>
<reference evidence="21 22" key="1">
    <citation type="submission" date="2019-08" db="EMBL/GenBank/DDBJ databases">
        <authorList>
            <person name="Liang Q."/>
        </authorList>
    </citation>
    <scope>NUCLEOTIDE SEQUENCE [LARGE SCALE GENOMIC DNA]</scope>
    <source>
        <strain evidence="21 22">V1718</strain>
    </source>
</reference>
<feature type="transmembrane region" description="Helical" evidence="18">
    <location>
        <begin position="12"/>
        <end position="31"/>
    </location>
</feature>
<dbReference type="GO" id="GO:0009252">
    <property type="term" value="P:peptidoglycan biosynthetic process"/>
    <property type="evidence" value="ECO:0007669"/>
    <property type="project" value="UniProtKB-UniPathway"/>
</dbReference>
<dbReference type="SUPFAM" id="SSF56601">
    <property type="entry name" value="beta-lactamase/transpeptidase-like"/>
    <property type="match status" value="1"/>
</dbReference>
<dbReference type="Pfam" id="PF00912">
    <property type="entry name" value="Transgly"/>
    <property type="match status" value="1"/>
</dbReference>
<evidence type="ECO:0000256" key="5">
    <source>
        <dbReference type="ARBA" id="ARBA00022670"/>
    </source>
</evidence>
<dbReference type="GO" id="GO:0071555">
    <property type="term" value="P:cell wall organization"/>
    <property type="evidence" value="ECO:0007669"/>
    <property type="project" value="UniProtKB-KW"/>
</dbReference>
<evidence type="ECO:0000256" key="18">
    <source>
        <dbReference type="SAM" id="Phobius"/>
    </source>
</evidence>
<dbReference type="AlphaFoldDB" id="A0A5B8XQV8"/>
<dbReference type="InterPro" id="IPR012338">
    <property type="entry name" value="Beta-lactam/transpept-like"/>
</dbReference>
<evidence type="ECO:0000256" key="2">
    <source>
        <dbReference type="ARBA" id="ARBA00007090"/>
    </source>
</evidence>
<keyword evidence="5" id="KW-0645">Protease</keyword>
<evidence type="ECO:0000256" key="7">
    <source>
        <dbReference type="ARBA" id="ARBA00022679"/>
    </source>
</evidence>
<feature type="domain" description="Glycosyl transferase family 51" evidence="20">
    <location>
        <begin position="57"/>
        <end position="233"/>
    </location>
</feature>
<keyword evidence="9" id="KW-0378">Hydrolase</keyword>
<comment type="similarity">
    <text evidence="3">In the N-terminal section; belongs to the glycosyltransferase 51 family.</text>
</comment>
<evidence type="ECO:0000256" key="11">
    <source>
        <dbReference type="ARBA" id="ARBA00022984"/>
    </source>
</evidence>
<evidence type="ECO:0000256" key="12">
    <source>
        <dbReference type="ARBA" id="ARBA00022989"/>
    </source>
</evidence>
<dbReference type="SUPFAM" id="SSF53955">
    <property type="entry name" value="Lysozyme-like"/>
    <property type="match status" value="1"/>
</dbReference>
<evidence type="ECO:0000256" key="4">
    <source>
        <dbReference type="ARBA" id="ARBA00022645"/>
    </source>
</evidence>
<dbReference type="GO" id="GO:0008955">
    <property type="term" value="F:peptidoglycan glycosyltransferase activity"/>
    <property type="evidence" value="ECO:0007669"/>
    <property type="project" value="UniProtKB-EC"/>
</dbReference>
<gene>
    <name evidence="21" type="ORF">FRD01_03940</name>
</gene>
<dbReference type="GO" id="GO:0016020">
    <property type="term" value="C:membrane"/>
    <property type="evidence" value="ECO:0007669"/>
    <property type="project" value="UniProtKB-SubCell"/>
</dbReference>
<dbReference type="RefSeq" id="WP_146957827.1">
    <property type="nucleotide sequence ID" value="NZ_CP042467.1"/>
</dbReference>
<keyword evidence="22" id="KW-1185">Reference proteome</keyword>
<keyword evidence="13 18" id="KW-0472">Membrane</keyword>
<evidence type="ECO:0000256" key="17">
    <source>
        <dbReference type="ARBA" id="ARBA00049902"/>
    </source>
</evidence>
<evidence type="ECO:0000259" key="20">
    <source>
        <dbReference type="Pfam" id="PF00912"/>
    </source>
</evidence>
<keyword evidence="4" id="KW-0121">Carboxypeptidase</keyword>
<comment type="catalytic activity">
    <reaction evidence="16">
        <text>Preferential cleavage: (Ac)2-L-Lys-D-Ala-|-D-Ala. Also transpeptidation of peptidyl-alanyl moieties that are N-acyl substituents of D-alanine.</text>
        <dbReference type="EC" id="3.4.16.4"/>
    </reaction>
</comment>